<evidence type="ECO:0008006" key="4">
    <source>
        <dbReference type="Google" id="ProtNLM"/>
    </source>
</evidence>
<feature type="signal peptide" evidence="1">
    <location>
        <begin position="1"/>
        <end position="22"/>
    </location>
</feature>
<sequence length="471" mass="53568">MMYVRSVFSLLLLSVVTAPALAADDWWFDVEVIIFDRNVALTELAEQFEEADELSPYHADWDLIGEYLRPDISWLKQGLATCDTGNSPLWLPKPSIESIISDYEQWQTARSGASVGEAVNINNDTGLSTANKIPDSARQEYFGSPLTPTNASVVEPGAAQNSLESIAPQRDVTVREIADYWLEFSGINNFNPVTVPRFRFCEPQTLWLSWQNGSWRRSKPDNHLPYPDHIPITLDGQDWPESSRPHVLSPNQLHLTKLSQQIRQAGGLNRLLHIVWRQPVKFGEEKAASVRLFAGKNFADSFTLTGEQIKPEDLNDSSIIELKKKEEISLTASQDDFFSILQNDLDKAETVSFASMMAAVKQNKMQPLIPVRSTVAQPDTPIWQIDGELKVFLKYINRVPYLHIDTELFYRQPVPIEGDTVNPNEAPTYRLASVPFKQVRRVISKQLHYFDHPLFGMVVEIRRYKRPGEQE</sequence>
<reference evidence="2 3" key="2">
    <citation type="submission" date="2020-04" db="EMBL/GenBank/DDBJ databases">
        <title>Complete genome sequence of Alteromonas pelagimontana 5.12T.</title>
        <authorList>
            <person name="Sinha R.K."/>
            <person name="Krishnan K.P."/>
            <person name="Kurian J.P."/>
        </authorList>
    </citation>
    <scope>NUCLEOTIDE SEQUENCE [LARGE SCALE GENOMIC DNA]</scope>
    <source>
        <strain evidence="2 3">5.12</strain>
    </source>
</reference>
<feature type="chain" id="PRO_5029022640" description="Peptidoglycan-binding protein" evidence="1">
    <location>
        <begin position="23"/>
        <end position="471"/>
    </location>
</feature>
<keyword evidence="3" id="KW-1185">Reference proteome</keyword>
<dbReference type="InterPro" id="IPR021241">
    <property type="entry name" value="CsiV"/>
</dbReference>
<keyword evidence="1" id="KW-0732">Signal</keyword>
<dbReference type="AlphaFoldDB" id="A0A6M4M960"/>
<dbReference type="OrthoDB" id="5566524at2"/>
<dbReference type="RefSeq" id="WP_075609160.1">
    <property type="nucleotide sequence ID" value="NZ_CP052766.1"/>
</dbReference>
<dbReference type="EMBL" id="CP052766">
    <property type="protein sequence ID" value="QJR79509.1"/>
    <property type="molecule type" value="Genomic_DNA"/>
</dbReference>
<dbReference type="KEGG" id="apel:CA267_001210"/>
<evidence type="ECO:0000313" key="3">
    <source>
        <dbReference type="Proteomes" id="UP000219285"/>
    </source>
</evidence>
<name>A0A6M4M960_9ALTE</name>
<gene>
    <name evidence="2" type="ORF">CA267_001210</name>
</gene>
<proteinExistence type="predicted"/>
<dbReference type="Pfam" id="PF10972">
    <property type="entry name" value="CsiV"/>
    <property type="match status" value="1"/>
</dbReference>
<organism evidence="2 3">
    <name type="scientific">Alteromonas pelagimontana</name>
    <dbReference type="NCBI Taxonomy" id="1858656"/>
    <lineage>
        <taxon>Bacteria</taxon>
        <taxon>Pseudomonadati</taxon>
        <taxon>Pseudomonadota</taxon>
        <taxon>Gammaproteobacteria</taxon>
        <taxon>Alteromonadales</taxon>
        <taxon>Alteromonadaceae</taxon>
        <taxon>Alteromonas/Salinimonas group</taxon>
        <taxon>Alteromonas</taxon>
    </lineage>
</organism>
<evidence type="ECO:0000313" key="2">
    <source>
        <dbReference type="EMBL" id="QJR79509.1"/>
    </source>
</evidence>
<protein>
    <recommendedName>
        <fullName evidence="4">Peptidoglycan-binding protein</fullName>
    </recommendedName>
</protein>
<evidence type="ECO:0000256" key="1">
    <source>
        <dbReference type="SAM" id="SignalP"/>
    </source>
</evidence>
<dbReference type="Proteomes" id="UP000219285">
    <property type="component" value="Chromosome"/>
</dbReference>
<accession>A0A6M4M960</accession>
<reference evidence="3" key="1">
    <citation type="submission" date="2014-12" db="EMBL/GenBank/DDBJ databases">
        <title>Complete genome sequence of a multi-drug resistant Klebsiella pneumoniae.</title>
        <authorList>
            <person name="Hua X."/>
            <person name="Chen Q."/>
            <person name="Li X."/>
            <person name="Feng Y."/>
            <person name="Ruan Z."/>
            <person name="Yu Y."/>
        </authorList>
    </citation>
    <scope>NUCLEOTIDE SEQUENCE [LARGE SCALE GENOMIC DNA]</scope>
    <source>
        <strain evidence="3">5.12</strain>
    </source>
</reference>